<dbReference type="SUPFAM" id="SSF54695">
    <property type="entry name" value="POZ domain"/>
    <property type="match status" value="1"/>
</dbReference>
<dbReference type="Proteomes" id="UP000703269">
    <property type="component" value="Unassembled WGS sequence"/>
</dbReference>
<organism evidence="2 3">
    <name type="scientific">Phanerochaete sordida</name>
    <dbReference type="NCBI Taxonomy" id="48140"/>
    <lineage>
        <taxon>Eukaryota</taxon>
        <taxon>Fungi</taxon>
        <taxon>Dikarya</taxon>
        <taxon>Basidiomycota</taxon>
        <taxon>Agaricomycotina</taxon>
        <taxon>Agaricomycetes</taxon>
        <taxon>Polyporales</taxon>
        <taxon>Phanerochaetaceae</taxon>
        <taxon>Phanerochaete</taxon>
    </lineage>
</organism>
<accession>A0A9P3GTS6</accession>
<dbReference type="PROSITE" id="PS50097">
    <property type="entry name" value="BTB"/>
    <property type="match status" value="1"/>
</dbReference>
<proteinExistence type="predicted"/>
<dbReference type="OrthoDB" id="1893551at2759"/>
<sequence>MAAALEGTFRRDVRPTLSDTRARLRRCRGRGALCAGDALRPDVVLLLADREVGAHGAVLRARSPLFVAFFGERAWKARRWTCGGTLRVDLRHMRWREVPYVLRYLYGAEEEVFDAMEDVGSAVELVDAVFGAMAVANELLLDRMVLLCSRVIQQRITIANATSIIADASLFHATALVQSV</sequence>
<dbReference type="AlphaFoldDB" id="A0A9P3GTS6"/>
<comment type="caution">
    <text evidence="2">The sequence shown here is derived from an EMBL/GenBank/DDBJ whole genome shotgun (WGS) entry which is preliminary data.</text>
</comment>
<feature type="domain" description="BTB" evidence="1">
    <location>
        <begin position="41"/>
        <end position="114"/>
    </location>
</feature>
<protein>
    <submittedName>
        <fullName evidence="2">BTB/POZ domain-containing protein</fullName>
    </submittedName>
</protein>
<evidence type="ECO:0000259" key="1">
    <source>
        <dbReference type="PROSITE" id="PS50097"/>
    </source>
</evidence>
<dbReference type="EMBL" id="BPQB01000112">
    <property type="protein sequence ID" value="GJE99529.1"/>
    <property type="molecule type" value="Genomic_DNA"/>
</dbReference>
<dbReference type="SMART" id="SM00225">
    <property type="entry name" value="BTB"/>
    <property type="match status" value="1"/>
</dbReference>
<keyword evidence="3" id="KW-1185">Reference proteome</keyword>
<reference evidence="2 3" key="1">
    <citation type="submission" date="2021-08" db="EMBL/GenBank/DDBJ databases">
        <title>Draft Genome Sequence of Phanerochaete sordida strain YK-624.</title>
        <authorList>
            <person name="Mori T."/>
            <person name="Dohra H."/>
            <person name="Suzuki T."/>
            <person name="Kawagishi H."/>
            <person name="Hirai H."/>
        </authorList>
    </citation>
    <scope>NUCLEOTIDE SEQUENCE [LARGE SCALE GENOMIC DNA]</scope>
    <source>
        <strain evidence="2 3">YK-624</strain>
    </source>
</reference>
<dbReference type="Gene3D" id="3.30.710.10">
    <property type="entry name" value="Potassium Channel Kv1.1, Chain A"/>
    <property type="match status" value="1"/>
</dbReference>
<dbReference type="InterPro" id="IPR011333">
    <property type="entry name" value="SKP1/BTB/POZ_sf"/>
</dbReference>
<gene>
    <name evidence="2" type="ORF">PsYK624_157960</name>
</gene>
<evidence type="ECO:0000313" key="3">
    <source>
        <dbReference type="Proteomes" id="UP000703269"/>
    </source>
</evidence>
<name>A0A9P3GTS6_9APHY</name>
<dbReference type="InterPro" id="IPR000210">
    <property type="entry name" value="BTB/POZ_dom"/>
</dbReference>
<dbReference type="Pfam" id="PF00651">
    <property type="entry name" value="BTB"/>
    <property type="match status" value="1"/>
</dbReference>
<evidence type="ECO:0000313" key="2">
    <source>
        <dbReference type="EMBL" id="GJE99529.1"/>
    </source>
</evidence>